<dbReference type="PROSITE" id="PS01360">
    <property type="entry name" value="ZF_MYND_1"/>
    <property type="match status" value="1"/>
</dbReference>
<dbReference type="Pfam" id="PF00856">
    <property type="entry name" value="SET"/>
    <property type="match status" value="1"/>
</dbReference>
<dbReference type="PROSITE" id="PS50280">
    <property type="entry name" value="SET"/>
    <property type="match status" value="1"/>
</dbReference>
<dbReference type="GO" id="GO:0008276">
    <property type="term" value="F:protein methyltransferase activity"/>
    <property type="evidence" value="ECO:0007669"/>
    <property type="project" value="UniProtKB-ARBA"/>
</dbReference>
<evidence type="ECO:0000313" key="1">
    <source>
        <dbReference type="EMBL" id="JAL56890.1"/>
    </source>
</evidence>
<dbReference type="CDD" id="cd20071">
    <property type="entry name" value="SET_SMYD"/>
    <property type="match status" value="1"/>
</dbReference>
<dbReference type="OrthoDB" id="3174329at2759"/>
<proteinExistence type="predicted"/>
<dbReference type="PROSITE" id="PS50865">
    <property type="entry name" value="ZF_MYND_2"/>
    <property type="match status" value="1"/>
</dbReference>
<dbReference type="EMBL" id="GDIQ01094836">
    <property type="protein sequence ID" value="JAL56890.1"/>
    <property type="molecule type" value="Transcribed_RNA"/>
</dbReference>
<protein>
    <submittedName>
        <fullName evidence="1">Msta</fullName>
    </submittedName>
</protein>
<dbReference type="PANTHER" id="PTHR46455">
    <property type="entry name" value="SET AND MYND DOMAIN CONTAINING, ARTHROPOD-SPECIFIC, MEMBER 4, ISOFORM A"/>
    <property type="match status" value="1"/>
</dbReference>
<dbReference type="Pfam" id="PF01753">
    <property type="entry name" value="zf-MYND"/>
    <property type="match status" value="1"/>
</dbReference>
<dbReference type="InterPro" id="IPR053010">
    <property type="entry name" value="SET_SmydA-8"/>
</dbReference>
<dbReference type="GO" id="GO:0008757">
    <property type="term" value="F:S-adenosylmethionine-dependent methyltransferase activity"/>
    <property type="evidence" value="ECO:0007669"/>
    <property type="project" value="UniProtKB-ARBA"/>
</dbReference>
<dbReference type="SUPFAM" id="SSF82199">
    <property type="entry name" value="SET domain"/>
    <property type="match status" value="1"/>
</dbReference>
<dbReference type="Gene3D" id="1.10.220.160">
    <property type="match status" value="1"/>
</dbReference>
<accession>A0A0P5J7Y8</accession>
<dbReference type="Gene3D" id="6.10.140.2220">
    <property type="match status" value="2"/>
</dbReference>
<sequence>MDELTTLYVVEMIKFETCATLCCLANHRRGDVCQQTNSSWPTRVRVLKHNQNKTGFRPMAVRDAICRKSRGNFQTLRIKGLHIPRLSCGNVRSYAGRSQFFLFTSTLWKLIMNRPEPSANASKLCAVCRAKASQICSGCGEIAYCSKEHQKQHWSSSHKSQCKPYKVVFDEKFGRCMVASKNIKPREIIFREKAIMTGPKQGCLPCCLTCYTSLENVEEASLFRCPGCNFPFCQEKCAKSSEHLSAECLILSRAKLHVTINDMSKFHPIYLCILPLRCLLLKTTQPQLFQAFSELEHHNDLRRQTDMWDVYQVNVVEFLRTICGVADQFSEEEIHSTCGALDINSYEVRLFGHNNREALGVFTLASMMSHNCVANTHHVIDANYRMTVRASVAIKEGEQIFASYTLPLEGTIVRRSVLRQSKLFECRCLRCSDPTECSTFLSALRCPKCPTGAVLPIRPLEEKDTQWQCSQCTYQLTAAIVNRLINKIMEKFEAIGPNDVEKFEEFLSRYASLLHPNHYLFTSARQSLSQLYGRDERYLLNTLTMEQLERKVSICQQLMAVADIVEPGLTRIRGVTLYEMHAPMLLMARKIFEAGHCTPTELKEKIETVRSILSEATKILSLEDPSSSEGAMGMAAVQSLCQIQRWILTM</sequence>
<dbReference type="AlphaFoldDB" id="A0A0P5J7Y8"/>
<dbReference type="InterPro" id="IPR001214">
    <property type="entry name" value="SET_dom"/>
</dbReference>
<dbReference type="Gene3D" id="2.170.270.10">
    <property type="entry name" value="SET domain"/>
    <property type="match status" value="1"/>
</dbReference>
<dbReference type="InterPro" id="IPR002893">
    <property type="entry name" value="Znf_MYND"/>
</dbReference>
<reference evidence="1" key="1">
    <citation type="submission" date="2015-10" db="EMBL/GenBank/DDBJ databases">
        <title>EvidentialGene: Evidence-directed Construction of Complete mRNA Transcriptomes without Genomes.</title>
        <authorList>
            <person name="Gilbert D.G."/>
        </authorList>
    </citation>
    <scope>NUCLEOTIDE SEQUENCE</scope>
</reference>
<dbReference type="GO" id="GO:0008170">
    <property type="term" value="F:N-methyltransferase activity"/>
    <property type="evidence" value="ECO:0007669"/>
    <property type="project" value="UniProtKB-ARBA"/>
</dbReference>
<name>A0A0P5J7Y8_9CRUS</name>
<dbReference type="SUPFAM" id="SSF144232">
    <property type="entry name" value="HIT/MYND zinc finger-like"/>
    <property type="match status" value="1"/>
</dbReference>
<dbReference type="InterPro" id="IPR046341">
    <property type="entry name" value="SET_dom_sf"/>
</dbReference>
<organism evidence="1">
    <name type="scientific">Daphnia magna</name>
    <dbReference type="NCBI Taxonomy" id="35525"/>
    <lineage>
        <taxon>Eukaryota</taxon>
        <taxon>Metazoa</taxon>
        <taxon>Ecdysozoa</taxon>
        <taxon>Arthropoda</taxon>
        <taxon>Crustacea</taxon>
        <taxon>Branchiopoda</taxon>
        <taxon>Diplostraca</taxon>
        <taxon>Cladocera</taxon>
        <taxon>Anomopoda</taxon>
        <taxon>Daphniidae</taxon>
        <taxon>Daphnia</taxon>
    </lineage>
</organism>
<dbReference type="PANTHER" id="PTHR46455:SF5">
    <property type="entry name" value="SET AND MYND DOMAIN CONTAINING, ARTHROPOD-SPECIFIC, MEMBER 4, ISOFORM A"/>
    <property type="match status" value="1"/>
</dbReference>